<comment type="subcellular location">
    <subcellularLocation>
        <location evidence="10">Mitochondrion</location>
    </subcellularLocation>
</comment>
<evidence type="ECO:0000256" key="10">
    <source>
        <dbReference type="HAMAP-Rule" id="MF_03018"/>
    </source>
</evidence>
<keyword evidence="7 10" id="KW-0503">Monooxygenase</keyword>
<keyword evidence="4 10" id="KW-0274">FAD</keyword>
<dbReference type="GO" id="GO:0070189">
    <property type="term" value="P:kynurenine metabolic process"/>
    <property type="evidence" value="ECO:0007669"/>
    <property type="project" value="TreeGrafter"/>
</dbReference>
<name>A0AAN8JXN8_PATCE</name>
<dbReference type="Pfam" id="PF01494">
    <property type="entry name" value="FAD_binding_3"/>
    <property type="match status" value="1"/>
</dbReference>
<evidence type="ECO:0000256" key="1">
    <source>
        <dbReference type="ARBA" id="ARBA00001974"/>
    </source>
</evidence>
<sequence length="469" mass="53942">MENTKNVVIVGAGLVGSLNACNLAKRGFHVKVYERRPDIRTQQHVKGRSINLALSCRGREALKMVGLEETVVRNGIPMRARMIHDLDGKRHPIPYGEKDQYIMSVDRRNLNELLLNAAEKHDNIEFVFEHKLVRCNFESGQAEFEGPDKSIVTETADLFIGCDGAFSSLRNLMMRATRLNYQQEYIPHGYIELTIQPTNNEFAMEVNYLHIWPRNEYMMIALPNQDKTYTTTLFMPFKVFESLQTEDDIIKFFKENYPDAVPLLGEGHIKQTLITTKAQSLISVKCYPYHIGSNWLIMGDAAHAMVPFYGQGMNAGFEDCIVLDELMNKYDLDFSQVLPAYTEKRHIDATAICDLAMYNYIEMRSAVNSKLFLLRKKMDNLLQKLFPNSWIPLYTMVSFTRTRYHECVARRAKQDKIIQYCGYTLLLLATGGVVVMVKGVGTDHILTTVTDWFSQLYSYIETTLHRFIL</sequence>
<dbReference type="Gene3D" id="3.50.50.60">
    <property type="entry name" value="FAD/NAD(P)-binding domain"/>
    <property type="match status" value="1"/>
</dbReference>
<proteinExistence type="inferred from homology"/>
<reference evidence="12 13" key="1">
    <citation type="submission" date="2024-01" db="EMBL/GenBank/DDBJ databases">
        <title>The genome of the rayed Mediterranean limpet Patella caerulea (Linnaeus, 1758).</title>
        <authorList>
            <person name="Anh-Thu Weber A."/>
            <person name="Halstead-Nussloch G."/>
        </authorList>
    </citation>
    <scope>NUCLEOTIDE SEQUENCE [LARGE SCALE GENOMIC DNA]</scope>
    <source>
        <strain evidence="12">AATW-2023a</strain>
        <tissue evidence="12">Whole specimen</tissue>
    </source>
</reference>
<organism evidence="12 13">
    <name type="scientific">Patella caerulea</name>
    <name type="common">Rayed Mediterranean limpet</name>
    <dbReference type="NCBI Taxonomy" id="87958"/>
    <lineage>
        <taxon>Eukaryota</taxon>
        <taxon>Metazoa</taxon>
        <taxon>Spiralia</taxon>
        <taxon>Lophotrochozoa</taxon>
        <taxon>Mollusca</taxon>
        <taxon>Gastropoda</taxon>
        <taxon>Patellogastropoda</taxon>
        <taxon>Patelloidea</taxon>
        <taxon>Patellidae</taxon>
        <taxon>Patella</taxon>
    </lineage>
</organism>
<gene>
    <name evidence="10" type="primary">KMO</name>
    <name evidence="12" type="ORF">SNE40_010301</name>
</gene>
<comment type="cofactor">
    <cofactor evidence="1 10">
        <name>FAD</name>
        <dbReference type="ChEBI" id="CHEBI:57692"/>
    </cofactor>
</comment>
<protein>
    <recommendedName>
        <fullName evidence="10">Kynurenine 3-monooxygenase</fullName>
        <ecNumber evidence="10">1.14.13.9</ecNumber>
    </recommendedName>
    <alternativeName>
        <fullName evidence="10">Kynurenine 3-hydroxylase</fullName>
    </alternativeName>
</protein>
<evidence type="ECO:0000256" key="3">
    <source>
        <dbReference type="ARBA" id="ARBA00022642"/>
    </source>
</evidence>
<dbReference type="GO" id="GO:0043420">
    <property type="term" value="P:anthranilate metabolic process"/>
    <property type="evidence" value="ECO:0007669"/>
    <property type="project" value="UniProtKB-UniRule"/>
</dbReference>
<keyword evidence="8 10" id="KW-0496">Mitochondrion</keyword>
<keyword evidence="6 10" id="KW-0560">Oxidoreductase</keyword>
<dbReference type="GO" id="GO:0034354">
    <property type="term" value="P:'de novo' NAD+ biosynthetic process from L-tryptophan"/>
    <property type="evidence" value="ECO:0007669"/>
    <property type="project" value="UniProtKB-UniRule"/>
</dbReference>
<dbReference type="GO" id="GO:0004502">
    <property type="term" value="F:kynurenine 3-monooxygenase activity"/>
    <property type="evidence" value="ECO:0007669"/>
    <property type="project" value="UniProtKB-UniRule"/>
</dbReference>
<comment type="catalytic activity">
    <reaction evidence="9 10">
        <text>L-kynurenine + NADPH + O2 + H(+) = 3-hydroxy-L-kynurenine + NADP(+) + H2O</text>
        <dbReference type="Rhea" id="RHEA:20545"/>
        <dbReference type="ChEBI" id="CHEBI:15377"/>
        <dbReference type="ChEBI" id="CHEBI:15378"/>
        <dbReference type="ChEBI" id="CHEBI:15379"/>
        <dbReference type="ChEBI" id="CHEBI:57783"/>
        <dbReference type="ChEBI" id="CHEBI:57959"/>
        <dbReference type="ChEBI" id="CHEBI:58125"/>
        <dbReference type="ChEBI" id="CHEBI:58349"/>
        <dbReference type="EC" id="1.14.13.9"/>
    </reaction>
</comment>
<keyword evidence="5 10" id="KW-0521">NADP</keyword>
<evidence type="ECO:0000256" key="6">
    <source>
        <dbReference type="ARBA" id="ARBA00023002"/>
    </source>
</evidence>
<keyword evidence="3 10" id="KW-0662">Pyridine nucleotide biosynthesis</keyword>
<keyword evidence="2 10" id="KW-0285">Flavoprotein</keyword>
<comment type="similarity">
    <text evidence="10">Belongs to the aromatic-ring hydroxylase family. KMO subfamily.</text>
</comment>
<evidence type="ECO:0000259" key="11">
    <source>
        <dbReference type="Pfam" id="PF01494"/>
    </source>
</evidence>
<evidence type="ECO:0000256" key="8">
    <source>
        <dbReference type="ARBA" id="ARBA00023128"/>
    </source>
</evidence>
<dbReference type="HAMAP" id="MF_01971">
    <property type="entry name" value="Kynurenine_monooxygenase"/>
    <property type="match status" value="1"/>
</dbReference>
<accession>A0AAN8JXN8</accession>
<feature type="domain" description="FAD-binding" evidence="11">
    <location>
        <begin position="6"/>
        <end position="354"/>
    </location>
</feature>
<evidence type="ECO:0000256" key="4">
    <source>
        <dbReference type="ARBA" id="ARBA00022827"/>
    </source>
</evidence>
<dbReference type="FunFam" id="3.50.50.60:FF:000129">
    <property type="entry name" value="Kynurenine 3-monooxygenase"/>
    <property type="match status" value="1"/>
</dbReference>
<keyword evidence="13" id="KW-1185">Reference proteome</keyword>
<dbReference type="SUPFAM" id="SSF51905">
    <property type="entry name" value="FAD/NAD(P)-binding domain"/>
    <property type="match status" value="1"/>
</dbReference>
<evidence type="ECO:0000256" key="7">
    <source>
        <dbReference type="ARBA" id="ARBA00023033"/>
    </source>
</evidence>
<dbReference type="GO" id="GO:0071949">
    <property type="term" value="F:FAD binding"/>
    <property type="evidence" value="ECO:0007669"/>
    <property type="project" value="InterPro"/>
</dbReference>
<evidence type="ECO:0000313" key="13">
    <source>
        <dbReference type="Proteomes" id="UP001347796"/>
    </source>
</evidence>
<dbReference type="Proteomes" id="UP001347796">
    <property type="component" value="Unassembled WGS sequence"/>
</dbReference>
<dbReference type="InterPro" id="IPR027545">
    <property type="entry name" value="Kynurenine_monooxygenase"/>
</dbReference>
<dbReference type="EC" id="1.14.13.9" evidence="10"/>
<dbReference type="InterPro" id="IPR036188">
    <property type="entry name" value="FAD/NAD-bd_sf"/>
</dbReference>
<evidence type="ECO:0000313" key="12">
    <source>
        <dbReference type="EMBL" id="KAK6182673.1"/>
    </source>
</evidence>
<comment type="function">
    <text evidence="10">Catalyzes the hydroxylation of L-kynurenine (L-Kyn) to form 3-hydroxy-L-kynurenine (L-3OHKyn). Required for synthesis of quinolinic acid.</text>
</comment>
<evidence type="ECO:0000256" key="2">
    <source>
        <dbReference type="ARBA" id="ARBA00022630"/>
    </source>
</evidence>
<dbReference type="InterPro" id="IPR002938">
    <property type="entry name" value="FAD-bd"/>
</dbReference>
<evidence type="ECO:0000256" key="9">
    <source>
        <dbReference type="ARBA" id="ARBA00047818"/>
    </source>
</evidence>
<evidence type="ECO:0000256" key="5">
    <source>
        <dbReference type="ARBA" id="ARBA00022857"/>
    </source>
</evidence>
<dbReference type="GO" id="GO:0006569">
    <property type="term" value="P:L-tryptophan catabolic process"/>
    <property type="evidence" value="ECO:0007669"/>
    <property type="project" value="UniProtKB-UniRule"/>
</dbReference>
<comment type="pathway">
    <text evidence="10">Cofactor biosynthesis; NAD(+) biosynthesis; quinolinate from L-kynurenine: step 1/3.</text>
</comment>
<comment type="caution">
    <text evidence="12">The sequence shown here is derived from an EMBL/GenBank/DDBJ whole genome shotgun (WGS) entry which is preliminary data.</text>
</comment>
<dbReference type="PANTHER" id="PTHR46028">
    <property type="entry name" value="KYNURENINE 3-MONOOXYGENASE"/>
    <property type="match status" value="1"/>
</dbReference>
<dbReference type="PRINTS" id="PR00420">
    <property type="entry name" value="RNGMNOXGNASE"/>
</dbReference>
<dbReference type="EMBL" id="JAZGQO010000007">
    <property type="protein sequence ID" value="KAK6182673.1"/>
    <property type="molecule type" value="Genomic_DNA"/>
</dbReference>
<dbReference type="GO" id="GO:0019805">
    <property type="term" value="P:quinolinate biosynthetic process"/>
    <property type="evidence" value="ECO:0007669"/>
    <property type="project" value="UniProtKB-UniRule"/>
</dbReference>
<dbReference type="GO" id="GO:0005741">
    <property type="term" value="C:mitochondrial outer membrane"/>
    <property type="evidence" value="ECO:0007669"/>
    <property type="project" value="TreeGrafter"/>
</dbReference>
<dbReference type="PANTHER" id="PTHR46028:SF2">
    <property type="entry name" value="KYNURENINE 3-MONOOXYGENASE"/>
    <property type="match status" value="1"/>
</dbReference>
<dbReference type="AlphaFoldDB" id="A0AAN8JXN8"/>